<dbReference type="Gene3D" id="1.10.3720.10">
    <property type="entry name" value="MetI-like"/>
    <property type="match status" value="1"/>
</dbReference>
<dbReference type="GO" id="GO:0015416">
    <property type="term" value="F:ABC-type phosphonate transporter activity"/>
    <property type="evidence" value="ECO:0007669"/>
    <property type="project" value="InterPro"/>
</dbReference>
<keyword evidence="6 7" id="KW-0472">Membrane</keyword>
<dbReference type="RefSeq" id="WP_010903533.1">
    <property type="nucleotide sequence ID" value="NZ_VRYN01000001.1"/>
</dbReference>
<protein>
    <submittedName>
        <fullName evidence="9">ABC-type transport system permease protein (Probable substrate phosphate/phosphonate)</fullName>
    </submittedName>
    <submittedName>
        <fullName evidence="10">Phosphonate transport system permease protein</fullName>
    </submittedName>
</protein>
<evidence type="ECO:0000313" key="9">
    <source>
        <dbReference type="EMBL" id="QCC45719.1"/>
    </source>
</evidence>
<accession>A0A4D6GVA9</accession>
<dbReference type="PANTHER" id="PTHR30043:SF1">
    <property type="entry name" value="ABC TRANSPORT SYSTEM PERMEASE PROTEIN P69"/>
    <property type="match status" value="1"/>
</dbReference>
<evidence type="ECO:0000313" key="12">
    <source>
        <dbReference type="Proteomes" id="UP000323075"/>
    </source>
</evidence>
<dbReference type="PANTHER" id="PTHR30043">
    <property type="entry name" value="PHOSPHONATES TRANSPORT SYSTEM PERMEASE PROTEIN"/>
    <property type="match status" value="1"/>
</dbReference>
<dbReference type="Pfam" id="PF00528">
    <property type="entry name" value="BPD_transp_1"/>
    <property type="match status" value="1"/>
</dbReference>
<reference evidence="9" key="3">
    <citation type="journal article" name="MicrobiologyOpen">
        <title>Whole-genome comparison between the type strain of Halobacterium salinarum (DSM 3754(T)) and the laboratory strains R1 and NRC-1.</title>
        <authorList>
            <person name="Pfeiffer F."/>
            <person name="Losensky G."/>
            <person name="Marchfelder A."/>
            <person name="Habermann B."/>
            <person name="Dyall-Smith M."/>
        </authorList>
    </citation>
    <scope>NUCLEOTIDE SEQUENCE</scope>
    <source>
        <strain evidence="9">91-R6</strain>
    </source>
</reference>
<sequence length="331" mass="36613">MSTKPNEGLLARFGFGVDPDDKYEARLYRIKRNRTKNRIIWALALIAFLVLFEVALELVNFSLLEISAYWSQFVGSLRDFFPLTSLFGVVPFVDVGQYYSFLAAHENPSIPLAAVETLGIAFAGTVLGAPLALTFGVLGSERVTPFPLNFLFRGVMSSIRSIPALVWALIFIPLGGLSPFTATLAIGTDTIGNLGRLFTDALEEVEDGPIEGVESTGASRPQVILFGMLSQMVRPFIAWSMYILEINVRVAVTMGLINAGGIGEILMLQRQTRSWHNMMATIIVIFVLVVSVEMLSQRIRSRIRGNESTSVLRLFVRTIKQFPSKTREALT</sequence>
<evidence type="ECO:0000313" key="10">
    <source>
        <dbReference type="EMBL" id="TYO81978.1"/>
    </source>
</evidence>
<evidence type="ECO:0000256" key="6">
    <source>
        <dbReference type="ARBA" id="ARBA00023136"/>
    </source>
</evidence>
<evidence type="ECO:0000259" key="8">
    <source>
        <dbReference type="PROSITE" id="PS50928"/>
    </source>
</evidence>
<feature type="domain" description="ABC transmembrane type-1" evidence="8">
    <location>
        <begin position="114"/>
        <end position="296"/>
    </location>
</feature>
<dbReference type="InterPro" id="IPR000515">
    <property type="entry name" value="MetI-like"/>
</dbReference>
<dbReference type="InterPro" id="IPR005769">
    <property type="entry name" value="PhnE/PtxC"/>
</dbReference>
<evidence type="ECO:0000256" key="7">
    <source>
        <dbReference type="RuleBase" id="RU363032"/>
    </source>
</evidence>
<feature type="transmembrane region" description="Helical" evidence="7">
    <location>
        <begin position="236"/>
        <end position="257"/>
    </location>
</feature>
<keyword evidence="3" id="KW-1003">Cell membrane</keyword>
<dbReference type="InterPro" id="IPR035906">
    <property type="entry name" value="MetI-like_sf"/>
</dbReference>
<evidence type="ECO:0000313" key="11">
    <source>
        <dbReference type="Proteomes" id="UP000296216"/>
    </source>
</evidence>
<dbReference type="Proteomes" id="UP000323075">
    <property type="component" value="Unassembled WGS sequence"/>
</dbReference>
<dbReference type="Proteomes" id="UP000296216">
    <property type="component" value="Chromosome"/>
</dbReference>
<comment type="similarity">
    <text evidence="7">Belongs to the binding-protein-dependent transport system permease family.</text>
</comment>
<proteinExistence type="inferred from homology"/>
<feature type="transmembrane region" description="Helical" evidence="7">
    <location>
        <begin position="80"/>
        <end position="101"/>
    </location>
</feature>
<dbReference type="PROSITE" id="PS50928">
    <property type="entry name" value="ABC_TM1"/>
    <property type="match status" value="1"/>
</dbReference>
<reference evidence="9 11" key="1">
    <citation type="journal article" date="2019" name="Microbiol. Resour. Announc.">
        <title>The Genome Sequence of the Halobacterium salinarum Type Strain Is Closely Related to That of Laboratory Strains NRC-1 and R1.</title>
        <authorList>
            <person name="Pfeiffer F."/>
            <person name="Marchfelder A."/>
            <person name="Habermann B."/>
            <person name="Dyall-Smith M.L."/>
        </authorList>
    </citation>
    <scope>NUCLEOTIDE SEQUENCE [LARGE SCALE GENOMIC DNA]</scope>
    <source>
        <strain evidence="9">91-R6</strain>
        <strain evidence="11">ATCC 33171 / DSM 3754 / JCM 8978 / NBRC 102687 / NCIMB 764 / 91-R6</strain>
    </source>
</reference>
<evidence type="ECO:0000256" key="3">
    <source>
        <dbReference type="ARBA" id="ARBA00022475"/>
    </source>
</evidence>
<keyword evidence="5 7" id="KW-1133">Transmembrane helix</keyword>
<reference evidence="10 12" key="2">
    <citation type="submission" date="2019-07" db="EMBL/GenBank/DDBJ databases">
        <title>Genomic Encyclopedia of Archaeal and Bacterial Type Strains, Phase II (KMG-II): from individual species to whole genera.</title>
        <authorList>
            <person name="Goeker M."/>
        </authorList>
    </citation>
    <scope>NUCLEOTIDE SEQUENCE [LARGE SCALE GENOMIC DNA]</scope>
    <source>
        <strain evidence="10 12">DSM 3754</strain>
    </source>
</reference>
<feature type="transmembrane region" description="Helical" evidence="7">
    <location>
        <begin position="277"/>
        <end position="295"/>
    </location>
</feature>
<comment type="subcellular location">
    <subcellularLocation>
        <location evidence="1 7">Cell membrane</location>
        <topology evidence="1 7">Multi-pass membrane protein</topology>
    </subcellularLocation>
</comment>
<organism evidence="9 11">
    <name type="scientific">Halobacterium salinarum (strain ATCC 33171 / DSM 3754 / JCM 8978 / NBRC 102687 / NCIMB 764 / 91-R6)</name>
    <dbReference type="NCBI Taxonomy" id="2597657"/>
    <lineage>
        <taxon>Archaea</taxon>
        <taxon>Methanobacteriati</taxon>
        <taxon>Methanobacteriota</taxon>
        <taxon>Stenosarchaea group</taxon>
        <taxon>Halobacteria</taxon>
        <taxon>Halobacteriales</taxon>
        <taxon>Halobacteriaceae</taxon>
        <taxon>Halobacterium</taxon>
    </lineage>
</organism>
<feature type="transmembrane region" description="Helical" evidence="7">
    <location>
        <begin position="113"/>
        <end position="138"/>
    </location>
</feature>
<dbReference type="AlphaFoldDB" id="A0A4D6GVA9"/>
<keyword evidence="2 7" id="KW-0813">Transport</keyword>
<keyword evidence="4 7" id="KW-0812">Transmembrane</keyword>
<gene>
    <name evidence="9" type="primary">phnE</name>
    <name evidence="10" type="ORF">APQ99_00493</name>
    <name evidence="9" type="ORF">HBSAL_10380</name>
</gene>
<dbReference type="GO" id="GO:0005886">
    <property type="term" value="C:plasma membrane"/>
    <property type="evidence" value="ECO:0007669"/>
    <property type="project" value="UniProtKB-SubCell"/>
</dbReference>
<evidence type="ECO:0000256" key="5">
    <source>
        <dbReference type="ARBA" id="ARBA00022989"/>
    </source>
</evidence>
<dbReference type="NCBIfam" id="TIGR01097">
    <property type="entry name" value="PhnE"/>
    <property type="match status" value="1"/>
</dbReference>
<dbReference type="EMBL" id="VRYN01000001">
    <property type="protein sequence ID" value="TYO81978.1"/>
    <property type="molecule type" value="Genomic_DNA"/>
</dbReference>
<evidence type="ECO:0000256" key="2">
    <source>
        <dbReference type="ARBA" id="ARBA00022448"/>
    </source>
</evidence>
<dbReference type="SUPFAM" id="SSF161098">
    <property type="entry name" value="MetI-like"/>
    <property type="match status" value="1"/>
</dbReference>
<evidence type="ECO:0000256" key="4">
    <source>
        <dbReference type="ARBA" id="ARBA00022692"/>
    </source>
</evidence>
<feature type="transmembrane region" description="Helical" evidence="7">
    <location>
        <begin position="39"/>
        <end position="60"/>
    </location>
</feature>
<evidence type="ECO:0000256" key="1">
    <source>
        <dbReference type="ARBA" id="ARBA00004651"/>
    </source>
</evidence>
<dbReference type="EMBL" id="CP038631">
    <property type="protein sequence ID" value="QCC45719.1"/>
    <property type="molecule type" value="Genomic_DNA"/>
</dbReference>
<dbReference type="GeneID" id="68694659"/>
<name>A0A4D6GVA9_HALS9</name>